<feature type="compositionally biased region" description="Basic residues" evidence="1">
    <location>
        <begin position="1"/>
        <end position="14"/>
    </location>
</feature>
<evidence type="ECO:0000256" key="1">
    <source>
        <dbReference type="SAM" id="MobiDB-lite"/>
    </source>
</evidence>
<sequence>MLQLVRKSRSRLRSHSNTGHLSDWNVQKTSFELSIGKETNYEHDTSSVLHPCCTEQTVLGRNPLKSMVLSVIDDNIVLARVFHRNGARTKHKSLCL</sequence>
<evidence type="ECO:0000313" key="3">
    <source>
        <dbReference type="Proteomes" id="UP000246085"/>
    </source>
</evidence>
<dbReference type="KEGG" id="bvz:BRAD3257_0648"/>
<dbReference type="AlphaFoldDB" id="A0A2U3PRP5"/>
<proteinExistence type="predicted"/>
<name>A0A2U3PRP5_9BRAD</name>
<gene>
    <name evidence="2" type="ORF">BRAD3257_0648</name>
</gene>
<accession>A0A2U3PRP5</accession>
<evidence type="ECO:0000313" key="2">
    <source>
        <dbReference type="EMBL" id="SPP91808.1"/>
    </source>
</evidence>
<organism evidence="2 3">
    <name type="scientific">Bradyrhizobium vignae</name>
    <dbReference type="NCBI Taxonomy" id="1549949"/>
    <lineage>
        <taxon>Bacteria</taxon>
        <taxon>Pseudomonadati</taxon>
        <taxon>Pseudomonadota</taxon>
        <taxon>Alphaproteobacteria</taxon>
        <taxon>Hyphomicrobiales</taxon>
        <taxon>Nitrobacteraceae</taxon>
        <taxon>Bradyrhizobium</taxon>
    </lineage>
</organism>
<reference evidence="2 3" key="1">
    <citation type="submission" date="2018-03" db="EMBL/GenBank/DDBJ databases">
        <authorList>
            <person name="Gully D."/>
        </authorList>
    </citation>
    <scope>NUCLEOTIDE SEQUENCE [LARGE SCALE GENOMIC DNA]</scope>
    <source>
        <strain evidence="2">ORS3257</strain>
    </source>
</reference>
<dbReference type="Proteomes" id="UP000246085">
    <property type="component" value="Chromosome BRAD3257"/>
</dbReference>
<feature type="region of interest" description="Disordered" evidence="1">
    <location>
        <begin position="1"/>
        <end position="20"/>
    </location>
</feature>
<dbReference type="EMBL" id="LS398110">
    <property type="protein sequence ID" value="SPP91808.1"/>
    <property type="molecule type" value="Genomic_DNA"/>
</dbReference>
<protein>
    <submittedName>
        <fullName evidence="2">Uncharacterized protein</fullName>
    </submittedName>
</protein>